<protein>
    <submittedName>
        <fullName evidence="9">Methylamine dehydrogenase</fullName>
    </submittedName>
</protein>
<evidence type="ECO:0000256" key="3">
    <source>
        <dbReference type="ARBA" id="ARBA00022448"/>
    </source>
</evidence>
<dbReference type="PANTHER" id="PTHR47197">
    <property type="entry name" value="PROTEIN NIRF"/>
    <property type="match status" value="1"/>
</dbReference>
<reference evidence="9 10" key="1">
    <citation type="submission" date="2018-09" db="EMBL/GenBank/DDBJ databases">
        <title>Altererythrobacter spongiae sp. nov., isolated from a marine sponge.</title>
        <authorList>
            <person name="Zhuang L."/>
            <person name="Luo L."/>
        </authorList>
    </citation>
    <scope>NUCLEOTIDE SEQUENCE [LARGE SCALE GENOMIC DNA]</scope>
    <source>
        <strain evidence="9 10">HN-Y73</strain>
    </source>
</reference>
<organism evidence="9 10">
    <name type="scientific">Altericroceibacterium spongiae</name>
    <dbReference type="NCBI Taxonomy" id="2320269"/>
    <lineage>
        <taxon>Bacteria</taxon>
        <taxon>Pseudomonadati</taxon>
        <taxon>Pseudomonadota</taxon>
        <taxon>Alphaproteobacteria</taxon>
        <taxon>Sphingomonadales</taxon>
        <taxon>Erythrobacteraceae</taxon>
        <taxon>Altericroceibacterium</taxon>
    </lineage>
</organism>
<dbReference type="EMBL" id="RAPF01000001">
    <property type="protein sequence ID" value="RKF22956.1"/>
    <property type="molecule type" value="Genomic_DNA"/>
</dbReference>
<name>A0A420EQJ6_9SPHN</name>
<dbReference type="Proteomes" id="UP000284395">
    <property type="component" value="Unassembled WGS sequence"/>
</dbReference>
<dbReference type="SUPFAM" id="SSF50969">
    <property type="entry name" value="YVTN repeat-like/Quinoprotein amine dehydrogenase"/>
    <property type="match status" value="1"/>
</dbReference>
<dbReference type="InterPro" id="IPR015943">
    <property type="entry name" value="WD40/YVTN_repeat-like_dom_sf"/>
</dbReference>
<comment type="caution">
    <text evidence="9">The sequence shown here is derived from an EMBL/GenBank/DDBJ whole genome shotgun (WGS) entry which is preliminary data.</text>
</comment>
<comment type="subcellular location">
    <subcellularLocation>
        <location evidence="1">Periplasm</location>
    </subcellularLocation>
</comment>
<dbReference type="InterPro" id="IPR051200">
    <property type="entry name" value="Host-pathogen_enzymatic-act"/>
</dbReference>
<keyword evidence="10" id="KW-1185">Reference proteome</keyword>
<evidence type="ECO:0000256" key="6">
    <source>
        <dbReference type="ARBA" id="ARBA00022982"/>
    </source>
</evidence>
<keyword evidence="7" id="KW-0560">Oxidoreductase</keyword>
<gene>
    <name evidence="9" type="ORF">D6851_00045</name>
</gene>
<dbReference type="GO" id="GO:0030058">
    <property type="term" value="F:aliphatic amine dehydrogenase activity"/>
    <property type="evidence" value="ECO:0007669"/>
    <property type="project" value="InterPro"/>
</dbReference>
<evidence type="ECO:0000256" key="7">
    <source>
        <dbReference type="ARBA" id="ARBA00023002"/>
    </source>
</evidence>
<keyword evidence="8" id="KW-1015">Disulfide bond</keyword>
<dbReference type="InterPro" id="IPR009451">
    <property type="entry name" value="Metamine_DH_Hvc"/>
</dbReference>
<feature type="disulfide bond" evidence="8">
    <location>
        <begin position="202"/>
        <end position="217"/>
    </location>
</feature>
<evidence type="ECO:0000256" key="4">
    <source>
        <dbReference type="ARBA" id="ARBA00022729"/>
    </source>
</evidence>
<evidence type="ECO:0000256" key="8">
    <source>
        <dbReference type="PIRSR" id="PIRSR609451-50"/>
    </source>
</evidence>
<dbReference type="AlphaFoldDB" id="A0A420EQJ6"/>
<dbReference type="Pfam" id="PF06433">
    <property type="entry name" value="Me-amine-dh_H"/>
    <property type="match status" value="1"/>
</dbReference>
<dbReference type="PANTHER" id="PTHR47197:SF3">
    <property type="entry name" value="DIHYDRO-HEME D1 DEHYDROGENASE"/>
    <property type="match status" value="1"/>
</dbReference>
<evidence type="ECO:0000256" key="5">
    <source>
        <dbReference type="ARBA" id="ARBA00022764"/>
    </source>
</evidence>
<accession>A0A420EQJ6</accession>
<evidence type="ECO:0000313" key="9">
    <source>
        <dbReference type="EMBL" id="RKF22956.1"/>
    </source>
</evidence>
<evidence type="ECO:0000256" key="1">
    <source>
        <dbReference type="ARBA" id="ARBA00004418"/>
    </source>
</evidence>
<dbReference type="Gene3D" id="2.130.10.10">
    <property type="entry name" value="YVTN repeat-like/Quinoprotein amine dehydrogenase"/>
    <property type="match status" value="1"/>
</dbReference>
<keyword evidence="6" id="KW-0249">Electron transport</keyword>
<comment type="similarity">
    <text evidence="2">Belongs to the aromatic amine dehydrogenase heavy chain family.</text>
</comment>
<evidence type="ECO:0000256" key="2">
    <source>
        <dbReference type="ARBA" id="ARBA00010548"/>
    </source>
</evidence>
<evidence type="ECO:0000313" key="10">
    <source>
        <dbReference type="Proteomes" id="UP000284395"/>
    </source>
</evidence>
<keyword evidence="4" id="KW-0732">Signal</keyword>
<dbReference type="OrthoDB" id="7209000at2"/>
<keyword evidence="5" id="KW-0574">Periplasm</keyword>
<dbReference type="InterPro" id="IPR011044">
    <property type="entry name" value="Quino_amine_DH_bsu"/>
</dbReference>
<sequence length="409" mass="44231">MESTAHGLFTGLVYPAIKTKGDTVPLKKFRQFTIVLAALSASTAFAQSDDTAPAVPEVEESDVAVLPDASSHWFLSFFSFRNPAQLINGDTGKLLGSVHVAPMSNIAFAPDRKHIYVAETIWTKGNRGTRQDMITVYDGRTLKLDYEITLPGRLLVGLRNNTLSLSADGRYAYVYDMSPASSIIIVDLEKREVAASVEIPGCAMAFAAGNEKILSICGDGSFAITTHSGDTANVEQTEPFFPVDDDPIYDNSVLDPATGKGYFLSYSGLVYEVIAGGTVQTAEPWSLQEGAHMPRATTEPLIVSWLPGGLQPIAYHPETGRLYVLMHKGEFWSFKEAGEELWEVDAATHKVLRRVALKQPITSVAITGDDAPLLLLGGGDGSVHIWDAASLSEKSMFHTQGPSTFVVMP</sequence>
<keyword evidence="3" id="KW-0813">Transport</keyword>
<proteinExistence type="inferred from homology"/>
<dbReference type="GO" id="GO:0042597">
    <property type="term" value="C:periplasmic space"/>
    <property type="evidence" value="ECO:0007669"/>
    <property type="project" value="UniProtKB-SubCell"/>
</dbReference>